<protein>
    <recommendedName>
        <fullName evidence="7">U three protein 23</fullName>
    </recommendedName>
</protein>
<dbReference type="SUPFAM" id="SSF88723">
    <property type="entry name" value="PIN domain-like"/>
    <property type="match status" value="1"/>
</dbReference>
<proteinExistence type="inferred from homology"/>
<dbReference type="GO" id="GO:0032040">
    <property type="term" value="C:small-subunit processome"/>
    <property type="evidence" value="ECO:0007669"/>
    <property type="project" value="EnsemblFungi"/>
</dbReference>
<evidence type="ECO:0000313" key="10">
    <source>
        <dbReference type="EMBL" id="KTW27867.1"/>
    </source>
</evidence>
<keyword evidence="3" id="KW-0698">rRNA processing</keyword>
<dbReference type="CDD" id="cd09865">
    <property type="entry name" value="PIN_ScUtp23p-like"/>
    <property type="match status" value="1"/>
</dbReference>
<comment type="subcellular location">
    <subcellularLocation>
        <location evidence="1">Nucleus</location>
        <location evidence="1">Nucleolus</location>
    </subcellularLocation>
</comment>
<dbReference type="GO" id="GO:0000480">
    <property type="term" value="P:endonucleolytic cleavage in 5'-ETS of tricistronic rRNA transcript (SSU-rRNA, 5.8S rRNA, LSU-rRNA)"/>
    <property type="evidence" value="ECO:0007669"/>
    <property type="project" value="EnsemblFungi"/>
</dbReference>
<evidence type="ECO:0000256" key="4">
    <source>
        <dbReference type="ARBA" id="ARBA00023242"/>
    </source>
</evidence>
<dbReference type="OrthoDB" id="25675at2759"/>
<dbReference type="RefSeq" id="XP_018228638.1">
    <property type="nucleotide sequence ID" value="XM_018375097.1"/>
</dbReference>
<evidence type="ECO:0000256" key="5">
    <source>
        <dbReference type="ARBA" id="ARBA00037300"/>
    </source>
</evidence>
<evidence type="ECO:0000256" key="1">
    <source>
        <dbReference type="ARBA" id="ARBA00004604"/>
    </source>
</evidence>
<evidence type="ECO:0000256" key="8">
    <source>
        <dbReference type="SAM" id="MobiDB-lite"/>
    </source>
</evidence>
<dbReference type="Pfam" id="PF24779">
    <property type="entry name" value="UTP23_sensor"/>
    <property type="match status" value="1"/>
</dbReference>
<name>A0A0W4ZHL8_PNEJ7</name>
<dbReference type="eggNOG" id="KOG3164">
    <property type="taxonomic scope" value="Eukaryota"/>
</dbReference>
<accession>A0A0W4ZHL8</accession>
<dbReference type="Gene3D" id="3.40.50.1010">
    <property type="entry name" value="5'-nuclease"/>
    <property type="match status" value="1"/>
</dbReference>
<dbReference type="AlphaFoldDB" id="A0A0W4ZHL8"/>
<feature type="compositionally biased region" description="Basic and acidic residues" evidence="8">
    <location>
        <begin position="179"/>
        <end position="188"/>
    </location>
</feature>
<feature type="region of interest" description="Disordered" evidence="8">
    <location>
        <begin position="179"/>
        <end position="209"/>
    </location>
</feature>
<dbReference type="GO" id="GO:0000447">
    <property type="term" value="P:endonucleolytic cleavage in ITS1 to separate SSU-rRNA from 5.8S rRNA and LSU-rRNA from tricistronic rRNA transcript (SSU-rRNA, 5.8S rRNA, LSU-rRNA)"/>
    <property type="evidence" value="ECO:0007669"/>
    <property type="project" value="EnsemblFungi"/>
</dbReference>
<keyword evidence="4" id="KW-0539">Nucleus</keyword>
<dbReference type="EMBL" id="LFWA01000013">
    <property type="protein sequence ID" value="KTW27867.1"/>
    <property type="molecule type" value="Genomic_DNA"/>
</dbReference>
<gene>
    <name evidence="10" type="ORF">T551_02834</name>
</gene>
<evidence type="ECO:0000259" key="9">
    <source>
        <dbReference type="Pfam" id="PF24779"/>
    </source>
</evidence>
<dbReference type="VEuPathDB" id="FungiDB:T551_02834"/>
<dbReference type="PANTHER" id="PTHR12416">
    <property type="entry name" value="RRNA-PROCESSING PROTEIN UTP23 HOMOLOG"/>
    <property type="match status" value="1"/>
</dbReference>
<dbReference type="STRING" id="1408657.A0A0W4ZHL8"/>
<organism evidence="10 11">
    <name type="scientific">Pneumocystis jirovecii (strain RU7)</name>
    <name type="common">Human pneumocystis pneumonia agent</name>
    <dbReference type="NCBI Taxonomy" id="1408657"/>
    <lineage>
        <taxon>Eukaryota</taxon>
        <taxon>Fungi</taxon>
        <taxon>Dikarya</taxon>
        <taxon>Ascomycota</taxon>
        <taxon>Taphrinomycotina</taxon>
        <taxon>Pneumocystomycetes</taxon>
        <taxon>Pneumocystaceae</taxon>
        <taxon>Pneumocystis</taxon>
    </lineage>
</organism>
<dbReference type="GO" id="GO:0000472">
    <property type="term" value="P:endonucleolytic cleavage to generate mature 5'-end of SSU-rRNA from (SSU-rRNA, 5.8S rRNA, LSU-rRNA)"/>
    <property type="evidence" value="ECO:0007669"/>
    <property type="project" value="EnsemblFungi"/>
</dbReference>
<comment type="caution">
    <text evidence="10">The sequence shown here is derived from an EMBL/GenBank/DDBJ whole genome shotgun (WGS) entry which is preliminary data.</text>
</comment>
<comment type="similarity">
    <text evidence="6">Belongs to the UTP23/FCF1 family. UTP23 subfamily.</text>
</comment>
<dbReference type="InterPro" id="IPR029060">
    <property type="entry name" value="PIN-like_dom_sf"/>
</dbReference>
<dbReference type="GeneID" id="28941352"/>
<dbReference type="FunFam" id="3.40.50.1010:FF:000006">
    <property type="entry name" value="rRNA-processing protein UTP23 homolog"/>
    <property type="match status" value="1"/>
</dbReference>
<evidence type="ECO:0000256" key="7">
    <source>
        <dbReference type="ARBA" id="ARBA00076388"/>
    </source>
</evidence>
<comment type="function">
    <text evidence="5">Involved in rRNA-processing and ribosome biogenesis.</text>
</comment>
<dbReference type="GO" id="GO:0070181">
    <property type="term" value="F:small ribosomal subunit rRNA binding"/>
    <property type="evidence" value="ECO:0007669"/>
    <property type="project" value="EnsemblFungi"/>
</dbReference>
<sequence length="278" mass="32633">MRQKRMKSYKKLMQIYKIHFGFREPYQILIDADYLQDSMKYKIDIIKQLERALQGKIKPMITQCCIQKLYETKQQDIISLAKTYERRRCNHRDNYLSPEDCIYSIVNINGKNKHRYVVATQSLDIRTKLRSIPGVPLSYINRSVLILEPSSFSTLKARELQEQEKLGLKEEESKKILGSKRKQEEISLPKKKRRKGPREPNPLSVKKKKVRFVDHEPKIQIAPKINILFDNDVEKIKKTRRKSRGKSGKKLHNSIPKISNLETTNILNTSSHTNSDLI</sequence>
<dbReference type="InterPro" id="IPR006984">
    <property type="entry name" value="Fcf1/UTP23"/>
</dbReference>
<dbReference type="Proteomes" id="UP000053447">
    <property type="component" value="Unassembled WGS sequence"/>
</dbReference>
<evidence type="ECO:0000313" key="11">
    <source>
        <dbReference type="Proteomes" id="UP000053447"/>
    </source>
</evidence>
<keyword evidence="2" id="KW-0690">Ribosome biogenesis</keyword>
<evidence type="ECO:0000256" key="2">
    <source>
        <dbReference type="ARBA" id="ARBA00022517"/>
    </source>
</evidence>
<keyword evidence="11" id="KW-1185">Reference proteome</keyword>
<evidence type="ECO:0000256" key="6">
    <source>
        <dbReference type="ARBA" id="ARBA00038503"/>
    </source>
</evidence>
<feature type="domain" description="UTP23 sensor motif region" evidence="9">
    <location>
        <begin position="191"/>
        <end position="209"/>
    </location>
</feature>
<dbReference type="Pfam" id="PF04900">
    <property type="entry name" value="Fcf1"/>
    <property type="match status" value="1"/>
</dbReference>
<reference evidence="11" key="1">
    <citation type="journal article" date="2016" name="Nat. Commun.">
        <title>Genome analysis of three Pneumocystis species reveals adaptation mechanisms to life exclusively in mammalian hosts.</title>
        <authorList>
            <person name="Ma L."/>
            <person name="Chen Z."/>
            <person name="Huang D.W."/>
            <person name="Kutty G."/>
            <person name="Ishihara M."/>
            <person name="Wang H."/>
            <person name="Abouelleil A."/>
            <person name="Bishop L."/>
            <person name="Davey E."/>
            <person name="Deng R."/>
            <person name="Deng X."/>
            <person name="Fan L."/>
            <person name="Fantoni G."/>
            <person name="Fitzgerald M."/>
            <person name="Gogineni E."/>
            <person name="Goldberg J.M."/>
            <person name="Handley G."/>
            <person name="Hu X."/>
            <person name="Huber C."/>
            <person name="Jiao X."/>
            <person name="Jones K."/>
            <person name="Levin J.Z."/>
            <person name="Liu Y."/>
            <person name="Macdonald P."/>
            <person name="Melnikov A."/>
            <person name="Raley C."/>
            <person name="Sassi M."/>
            <person name="Sherman B.T."/>
            <person name="Song X."/>
            <person name="Sykes S."/>
            <person name="Tran B."/>
            <person name="Walsh L."/>
            <person name="Xia Y."/>
            <person name="Yang J."/>
            <person name="Young S."/>
            <person name="Zeng Q."/>
            <person name="Zheng X."/>
            <person name="Stephens R."/>
            <person name="Nusbaum C."/>
            <person name="Birren B.W."/>
            <person name="Azadi P."/>
            <person name="Lempicki R.A."/>
            <person name="Cuomo C.A."/>
            <person name="Kovacs J.A."/>
        </authorList>
    </citation>
    <scope>NUCLEOTIDE SEQUENCE [LARGE SCALE GENOMIC DNA]</scope>
    <source>
        <strain evidence="11">RU7</strain>
    </source>
</reference>
<evidence type="ECO:0000256" key="3">
    <source>
        <dbReference type="ARBA" id="ARBA00022552"/>
    </source>
</evidence>
<dbReference type="InterPro" id="IPR057776">
    <property type="entry name" value="UTP23_sensor"/>
</dbReference>